<feature type="transmembrane region" description="Helical" evidence="1">
    <location>
        <begin position="101"/>
        <end position="119"/>
    </location>
</feature>
<gene>
    <name evidence="4" type="ORF">GCM10023187_48960</name>
</gene>
<dbReference type="EMBL" id="BAABHB010000014">
    <property type="protein sequence ID" value="GAA4416966.1"/>
    <property type="molecule type" value="Genomic_DNA"/>
</dbReference>
<accession>A0ABP8KW93</accession>
<feature type="domain" description="Protein-glutamine gamma-glutamyltransferase-like C-terminal" evidence="3">
    <location>
        <begin position="171"/>
        <end position="236"/>
    </location>
</feature>
<evidence type="ECO:0000313" key="5">
    <source>
        <dbReference type="Proteomes" id="UP001500936"/>
    </source>
</evidence>
<evidence type="ECO:0000256" key="2">
    <source>
        <dbReference type="SAM" id="SignalP"/>
    </source>
</evidence>
<evidence type="ECO:0000313" key="4">
    <source>
        <dbReference type="EMBL" id="GAA4416966.1"/>
    </source>
</evidence>
<feature type="chain" id="PRO_5045276287" description="Protein-glutamine gamma-glutamyltransferase-like C-terminal domain-containing protein" evidence="2">
    <location>
        <begin position="27"/>
        <end position="254"/>
    </location>
</feature>
<reference evidence="5" key="1">
    <citation type="journal article" date="2019" name="Int. J. Syst. Evol. Microbiol.">
        <title>The Global Catalogue of Microorganisms (GCM) 10K type strain sequencing project: providing services to taxonomists for standard genome sequencing and annotation.</title>
        <authorList>
            <consortium name="The Broad Institute Genomics Platform"/>
            <consortium name="The Broad Institute Genome Sequencing Center for Infectious Disease"/>
            <person name="Wu L."/>
            <person name="Ma J."/>
        </authorList>
    </citation>
    <scope>NUCLEOTIDE SEQUENCE [LARGE SCALE GENOMIC DNA]</scope>
    <source>
        <strain evidence="5">JCM 17925</strain>
    </source>
</reference>
<protein>
    <recommendedName>
        <fullName evidence="3">Protein-glutamine gamma-glutamyltransferase-like C-terminal domain-containing protein</fullName>
    </recommendedName>
</protein>
<keyword evidence="5" id="KW-1185">Reference proteome</keyword>
<proteinExistence type="predicted"/>
<sequence>MKAIIKLRLTGRLLVWLLLTVSPAVAQPAKVPTDTTFPGRDDRQPMQVRYPAAEKLQEYRTSRDYQYQRDTRPLDNPLLKFWFWIQKSIADFLRSTAYRNFWQYVFLAVIVGYSIYLLIKAEVLGFLLPRKAAPSPLPYEQVTSNIHEINFGEALDEVIRRGNYRLAVRLLYLRTLKQLTDQELIDWQPDKTNRQYVYELQTSPLQADFELLTTAFDFAWYGDFPVDQQTFERVQADFHDFDEQLQLHAKPQSR</sequence>
<dbReference type="Pfam" id="PF13559">
    <property type="entry name" value="DUF4129"/>
    <property type="match status" value="1"/>
</dbReference>
<keyword evidence="2" id="KW-0732">Signal</keyword>
<dbReference type="Proteomes" id="UP001500936">
    <property type="component" value="Unassembled WGS sequence"/>
</dbReference>
<keyword evidence="1" id="KW-1133">Transmembrane helix</keyword>
<feature type="signal peptide" evidence="2">
    <location>
        <begin position="1"/>
        <end position="26"/>
    </location>
</feature>
<evidence type="ECO:0000259" key="3">
    <source>
        <dbReference type="Pfam" id="PF13559"/>
    </source>
</evidence>
<evidence type="ECO:0000256" key="1">
    <source>
        <dbReference type="SAM" id="Phobius"/>
    </source>
</evidence>
<keyword evidence="1" id="KW-0812">Transmembrane</keyword>
<organism evidence="4 5">
    <name type="scientific">Nibrella viscosa</name>
    <dbReference type="NCBI Taxonomy" id="1084524"/>
    <lineage>
        <taxon>Bacteria</taxon>
        <taxon>Pseudomonadati</taxon>
        <taxon>Bacteroidota</taxon>
        <taxon>Cytophagia</taxon>
        <taxon>Cytophagales</taxon>
        <taxon>Spirosomataceae</taxon>
        <taxon>Nibrella</taxon>
    </lineage>
</organism>
<name>A0ABP8KW93_9BACT</name>
<dbReference type="InterPro" id="IPR025403">
    <property type="entry name" value="TgpA-like_C"/>
</dbReference>
<keyword evidence="1" id="KW-0472">Membrane</keyword>
<comment type="caution">
    <text evidence="4">The sequence shown here is derived from an EMBL/GenBank/DDBJ whole genome shotgun (WGS) entry which is preliminary data.</text>
</comment>
<dbReference type="RefSeq" id="WP_345270683.1">
    <property type="nucleotide sequence ID" value="NZ_BAABHB010000014.1"/>
</dbReference>